<reference evidence="2 3" key="1">
    <citation type="submission" date="2016-10" db="EMBL/GenBank/DDBJ databases">
        <authorList>
            <person name="de Groot N.N."/>
        </authorList>
    </citation>
    <scope>NUCLEOTIDE SEQUENCE [LARGE SCALE GENOMIC DNA]</scope>
    <source>
        <strain evidence="2 3">B25</strain>
    </source>
</reference>
<dbReference type="EMBL" id="FOFU01000005">
    <property type="protein sequence ID" value="SEQ53458.1"/>
    <property type="molecule type" value="Genomic_DNA"/>
</dbReference>
<feature type="signal peptide" evidence="1">
    <location>
        <begin position="1"/>
        <end position="24"/>
    </location>
</feature>
<evidence type="ECO:0000313" key="2">
    <source>
        <dbReference type="EMBL" id="SEQ53458.1"/>
    </source>
</evidence>
<protein>
    <recommendedName>
        <fullName evidence="4">Outer membrane protein beta-barrel domain-containing protein</fullName>
    </recommendedName>
</protein>
<proteinExistence type="predicted"/>
<sequence length="375" mass="42394">MFGRKIKILSLAVLLLCSSGKLFALEEYVSDIYQQIDTCFSAKDDSKLNSILSRNTKDRYYYLMENYTQKKIRRLIVNNDYDFAMSATLVLIENNLDNEEAVEMYSVISDAYEIQRKHEAEREHQRQLELARIEMEKEKQRSNVEKEYVAATKTSTGSVYVSGKETKLTSTNWLLKLGMADIAYLMDKGSEINSFHYGICLDFDYEYTMENKNVLGIDAFAGAQFLTIPVEEEKMVPLLGDFEAALKYSFANISKNLFIRAGFGAVITGKSDTAPLTETVVGNFFSPFIGIKMGNLSLGSLKLDIGADWLAGHLFYQNIKMAAGFAMNMAIPFAELEKVKLNFNIGLRDKFFLKNDGMENRASVILAIGVENVIR</sequence>
<dbReference type="Proteomes" id="UP000182360">
    <property type="component" value="Unassembled WGS sequence"/>
</dbReference>
<feature type="chain" id="PRO_5010183869" description="Outer membrane protein beta-barrel domain-containing protein" evidence="1">
    <location>
        <begin position="25"/>
        <end position="375"/>
    </location>
</feature>
<organism evidence="2 3">
    <name type="scientific">Treponema bryantii</name>
    <dbReference type="NCBI Taxonomy" id="163"/>
    <lineage>
        <taxon>Bacteria</taxon>
        <taxon>Pseudomonadati</taxon>
        <taxon>Spirochaetota</taxon>
        <taxon>Spirochaetia</taxon>
        <taxon>Spirochaetales</taxon>
        <taxon>Treponemataceae</taxon>
        <taxon>Treponema</taxon>
    </lineage>
</organism>
<evidence type="ECO:0000256" key="1">
    <source>
        <dbReference type="SAM" id="SignalP"/>
    </source>
</evidence>
<accession>A0A1H9GTX1</accession>
<dbReference type="OrthoDB" id="356470at2"/>
<evidence type="ECO:0000313" key="3">
    <source>
        <dbReference type="Proteomes" id="UP000182360"/>
    </source>
</evidence>
<dbReference type="RefSeq" id="WP_074643900.1">
    <property type="nucleotide sequence ID" value="NZ_FOFU01000005.1"/>
</dbReference>
<keyword evidence="3" id="KW-1185">Reference proteome</keyword>
<gene>
    <name evidence="2" type="ORF">SAMN04487977_105136</name>
</gene>
<dbReference type="AlphaFoldDB" id="A0A1H9GTX1"/>
<name>A0A1H9GTX1_9SPIR</name>
<evidence type="ECO:0008006" key="4">
    <source>
        <dbReference type="Google" id="ProtNLM"/>
    </source>
</evidence>
<keyword evidence="1" id="KW-0732">Signal</keyword>